<organism evidence="3 4">
    <name type="scientific">Planobispora rosea</name>
    <dbReference type="NCBI Taxonomy" id="35762"/>
    <lineage>
        <taxon>Bacteria</taxon>
        <taxon>Bacillati</taxon>
        <taxon>Actinomycetota</taxon>
        <taxon>Actinomycetes</taxon>
        <taxon>Streptosporangiales</taxon>
        <taxon>Streptosporangiaceae</taxon>
        <taxon>Planobispora</taxon>
    </lineage>
</organism>
<dbReference type="InterPro" id="IPR015943">
    <property type="entry name" value="WD40/YVTN_repeat-like_dom_sf"/>
</dbReference>
<keyword evidence="1" id="KW-0732">Signal</keyword>
<dbReference type="InterPro" id="IPR002372">
    <property type="entry name" value="PQQ_rpt_dom"/>
</dbReference>
<evidence type="ECO:0000259" key="2">
    <source>
        <dbReference type="Pfam" id="PF13360"/>
    </source>
</evidence>
<dbReference type="EMBL" id="BOOI01000021">
    <property type="protein sequence ID" value="GIH84166.1"/>
    <property type="molecule type" value="Genomic_DNA"/>
</dbReference>
<feature type="domain" description="Pyrrolo-quinoline quinone repeat" evidence="2">
    <location>
        <begin position="72"/>
        <end position="240"/>
    </location>
</feature>
<dbReference type="SUPFAM" id="SSF50969">
    <property type="entry name" value="YVTN repeat-like/Quinoprotein amine dehydrogenase"/>
    <property type="match status" value="1"/>
</dbReference>
<dbReference type="RefSeq" id="WP_189242885.1">
    <property type="nucleotide sequence ID" value="NZ_BMQP01000024.1"/>
</dbReference>
<dbReference type="Proteomes" id="UP000655044">
    <property type="component" value="Unassembled WGS sequence"/>
</dbReference>
<dbReference type="Gene3D" id="2.40.10.480">
    <property type="match status" value="1"/>
</dbReference>
<keyword evidence="4" id="KW-1185">Reference proteome</keyword>
<dbReference type="InterPro" id="IPR011044">
    <property type="entry name" value="Quino_amine_DH_bsu"/>
</dbReference>
<feature type="chain" id="PRO_5035213273" description="Pyrrolo-quinoline quinone repeat domain-containing protein" evidence="1">
    <location>
        <begin position="27"/>
        <end position="544"/>
    </location>
</feature>
<dbReference type="Gene3D" id="2.60.120.260">
    <property type="entry name" value="Galactose-binding domain-like"/>
    <property type="match status" value="1"/>
</dbReference>
<reference evidence="3" key="1">
    <citation type="submission" date="2021-01" db="EMBL/GenBank/DDBJ databases">
        <title>Whole genome shotgun sequence of Planobispora rosea NBRC 15558.</title>
        <authorList>
            <person name="Komaki H."/>
            <person name="Tamura T."/>
        </authorList>
    </citation>
    <scope>NUCLEOTIDE SEQUENCE</scope>
    <source>
        <strain evidence="3">NBRC 15558</strain>
    </source>
</reference>
<evidence type="ECO:0000313" key="4">
    <source>
        <dbReference type="Proteomes" id="UP000655044"/>
    </source>
</evidence>
<proteinExistence type="predicted"/>
<accession>A0A8J3WDR8</accession>
<dbReference type="Pfam" id="PF13360">
    <property type="entry name" value="PQQ_2"/>
    <property type="match status" value="1"/>
</dbReference>
<protein>
    <recommendedName>
        <fullName evidence="2">Pyrrolo-quinoline quinone repeat domain-containing protein</fullName>
    </recommendedName>
</protein>
<comment type="caution">
    <text evidence="3">The sequence shown here is derived from an EMBL/GenBank/DDBJ whole genome shotgun (WGS) entry which is preliminary data.</text>
</comment>
<evidence type="ECO:0000313" key="3">
    <source>
        <dbReference type="EMBL" id="GIH84166.1"/>
    </source>
</evidence>
<dbReference type="AlphaFoldDB" id="A0A8J3WDR8"/>
<feature type="signal peptide" evidence="1">
    <location>
        <begin position="1"/>
        <end position="26"/>
    </location>
</feature>
<gene>
    <name evidence="3" type="ORF">Pro02_25740</name>
</gene>
<name>A0A8J3WDR8_PLARO</name>
<dbReference type="Gene3D" id="2.130.10.10">
    <property type="entry name" value="YVTN repeat-like/Quinoprotein amine dehydrogenase"/>
    <property type="match status" value="1"/>
</dbReference>
<evidence type="ECO:0000256" key="1">
    <source>
        <dbReference type="SAM" id="SignalP"/>
    </source>
</evidence>
<sequence length="544" mass="55828">MRVTAFSGGFLLTLLLLVATAAPAHAADYTTSPRDGWVPNARILAIAHAGDRVIIGGDFTSLRNPATGESVARGRIAALDAATGDLIRTWSPSASGPVRALAVRDGRVFVGGDFTTVSGQARTRLAALDLASGGVVGGWAPAANGSVRALAAMGPTLYAGGQFTSVSGQTRTRLAAVDLASGALRAGWAPGADATVYTLAAAPDGASLLVGGLFRTLSGTARDYLGSVNAATGAVTSWRPPAGCIVPSNQCIVLDLAVDDGSAYAAIAGPGGRLTAYSLATGTRRWELRADGDVESVAVRDGKVFAGGHFCPDFAGFTRCDFAAVDAATGAVDGDFAPTSNGQIFALDAGPDALRAGGAYSRVNDQSLPYYAEFPVRPPSEDVTLVAGGSAWRYRDDGADLGTAWRSGNADDSAWPSGVAQLGFGDGDERTPLAAGHVTYYFRHAFTVTDPGTLNEVALSVLRDDGAVVYLNGVEVMRSNMPAGTVTAGTLAPSTIFGADENVWQTLAIDPGRLLPGRNTLAVEVHQAQATSSDMSFDLRLTAR</sequence>